<dbReference type="Proteomes" id="UP000825935">
    <property type="component" value="Chromosome 2"/>
</dbReference>
<protein>
    <recommendedName>
        <fullName evidence="2">DUF155 domain-containing protein</fullName>
    </recommendedName>
</protein>
<dbReference type="OrthoDB" id="18302at2759"/>
<feature type="domain" description="DUF155" evidence="2">
    <location>
        <begin position="222"/>
        <end position="391"/>
    </location>
</feature>
<dbReference type="PANTHER" id="PTHR16255:SF6">
    <property type="entry name" value="PROTEIN RETARDED ROOT GROWTH-LIKE"/>
    <property type="match status" value="1"/>
</dbReference>
<reference evidence="3" key="1">
    <citation type="submission" date="2021-08" db="EMBL/GenBank/DDBJ databases">
        <title>WGS assembly of Ceratopteris richardii.</title>
        <authorList>
            <person name="Marchant D.B."/>
            <person name="Chen G."/>
            <person name="Jenkins J."/>
            <person name="Shu S."/>
            <person name="Leebens-Mack J."/>
            <person name="Grimwood J."/>
            <person name="Schmutz J."/>
            <person name="Soltis P."/>
            <person name="Soltis D."/>
            <person name="Chen Z.-H."/>
        </authorList>
    </citation>
    <scope>NUCLEOTIDE SEQUENCE</scope>
    <source>
        <strain evidence="3">Whitten #5841</strain>
        <tissue evidence="3">Leaf</tissue>
    </source>
</reference>
<accession>A0A8T2VAH6</accession>
<dbReference type="Pfam" id="PF02582">
    <property type="entry name" value="DUF155"/>
    <property type="match status" value="1"/>
</dbReference>
<sequence length="444" mass="50358">MAGRHYLRTLLVRSARSEFRSLAGLRHCPSGALVDGLVERISGAARTTCSIPSFTSQTIKSTRISHVILTASRFSSSSSFAEDDLPIRETSASDGGFLRWEMEQRKRQQLLPRPPSSPQAMLLPSANSIAVEDREHDMDHEDSTTSRPSLFGEPTDIYIPVKAFFISRRINLKTLQDEQFLGTVASRNHLILKWKDRPPGCPPITGKLDMQGMTTWSTTRYIVVYNYGAVVLFNFGDNEEFDVLDIIRQHGSEQCQEAKNDDFDIIIRPTLEGWCQGGHDKVLLKKLNTDNIRIVSSILGQSVALDHYGRKVDALVTIFSDLNQKMEKTGTFTMKRSALFRVVATANTTLADVILRLGLLERSDAAWKNANYAVLWEFLREEYELDERFESFDFKVEIIQHNVRFFLEVLQNRKSNSLEWIIIFLIAAEICVSLYEIMHGSGVL</sequence>
<dbReference type="AlphaFoldDB" id="A0A8T2VAH6"/>
<proteinExistence type="inferred from homology"/>
<dbReference type="GO" id="GO:0005739">
    <property type="term" value="C:mitochondrion"/>
    <property type="evidence" value="ECO:0007669"/>
    <property type="project" value="UniProtKB-ARBA"/>
</dbReference>
<dbReference type="OMA" id="QNKPNFV"/>
<dbReference type="EMBL" id="CM035407">
    <property type="protein sequence ID" value="KAH7442772.1"/>
    <property type="molecule type" value="Genomic_DNA"/>
</dbReference>
<name>A0A8T2VAH6_CERRI</name>
<evidence type="ECO:0000313" key="3">
    <source>
        <dbReference type="EMBL" id="KAH7442773.1"/>
    </source>
</evidence>
<evidence type="ECO:0000313" key="4">
    <source>
        <dbReference type="Proteomes" id="UP000825935"/>
    </source>
</evidence>
<keyword evidence="4" id="KW-1185">Reference proteome</keyword>
<evidence type="ECO:0000256" key="1">
    <source>
        <dbReference type="ARBA" id="ARBA00008306"/>
    </source>
</evidence>
<comment type="caution">
    <text evidence="3">The sequence shown here is derived from an EMBL/GenBank/DDBJ whole genome shotgun (WGS) entry which is preliminary data.</text>
</comment>
<dbReference type="PANTHER" id="PTHR16255">
    <property type="entry name" value="REQUIRED FOR MEIOTIC NUCLEAR DIVISION PROTEIN 1 HOMOLOG"/>
    <property type="match status" value="1"/>
</dbReference>
<dbReference type="EMBL" id="CM035407">
    <property type="protein sequence ID" value="KAH7442773.1"/>
    <property type="molecule type" value="Genomic_DNA"/>
</dbReference>
<evidence type="ECO:0000259" key="2">
    <source>
        <dbReference type="Pfam" id="PF02582"/>
    </source>
</evidence>
<gene>
    <name evidence="3" type="ORF">KP509_02G001100</name>
</gene>
<dbReference type="InterPro" id="IPR003734">
    <property type="entry name" value="DUF155"/>
</dbReference>
<comment type="similarity">
    <text evidence="1">Belongs to the RMD1/sif2 family.</text>
</comment>
<organism evidence="3 4">
    <name type="scientific">Ceratopteris richardii</name>
    <name type="common">Triangle waterfern</name>
    <dbReference type="NCBI Taxonomy" id="49495"/>
    <lineage>
        <taxon>Eukaryota</taxon>
        <taxon>Viridiplantae</taxon>
        <taxon>Streptophyta</taxon>
        <taxon>Embryophyta</taxon>
        <taxon>Tracheophyta</taxon>
        <taxon>Polypodiopsida</taxon>
        <taxon>Polypodiidae</taxon>
        <taxon>Polypodiales</taxon>
        <taxon>Pteridineae</taxon>
        <taxon>Pteridaceae</taxon>
        <taxon>Parkerioideae</taxon>
        <taxon>Ceratopteris</taxon>
    </lineage>
</organism>
<dbReference type="InterPro" id="IPR051624">
    <property type="entry name" value="RMD1/Sad1-interacting"/>
</dbReference>